<comment type="caution">
    <text evidence="2">The sequence shown here is derived from an EMBL/GenBank/DDBJ whole genome shotgun (WGS) entry which is preliminary data.</text>
</comment>
<dbReference type="AlphaFoldDB" id="A0A6L2LFP4"/>
<evidence type="ECO:0000256" key="1">
    <source>
        <dbReference type="SAM" id="MobiDB-lite"/>
    </source>
</evidence>
<reference evidence="2" key="1">
    <citation type="journal article" date="2019" name="Sci. Rep.">
        <title>Draft genome of Tanacetum cinerariifolium, the natural source of mosquito coil.</title>
        <authorList>
            <person name="Yamashiro T."/>
            <person name="Shiraishi A."/>
            <person name="Satake H."/>
            <person name="Nakayama K."/>
        </authorList>
    </citation>
    <scope>NUCLEOTIDE SEQUENCE</scope>
</reference>
<feature type="region of interest" description="Disordered" evidence="1">
    <location>
        <begin position="141"/>
        <end position="184"/>
    </location>
</feature>
<proteinExistence type="predicted"/>
<gene>
    <name evidence="2" type="ORF">Tci_032416</name>
</gene>
<name>A0A6L2LFP4_TANCI</name>
<evidence type="ECO:0000313" key="2">
    <source>
        <dbReference type="EMBL" id="GEU60438.1"/>
    </source>
</evidence>
<organism evidence="2">
    <name type="scientific">Tanacetum cinerariifolium</name>
    <name type="common">Dalmatian daisy</name>
    <name type="synonym">Chrysanthemum cinerariifolium</name>
    <dbReference type="NCBI Taxonomy" id="118510"/>
    <lineage>
        <taxon>Eukaryota</taxon>
        <taxon>Viridiplantae</taxon>
        <taxon>Streptophyta</taxon>
        <taxon>Embryophyta</taxon>
        <taxon>Tracheophyta</taxon>
        <taxon>Spermatophyta</taxon>
        <taxon>Magnoliopsida</taxon>
        <taxon>eudicotyledons</taxon>
        <taxon>Gunneridae</taxon>
        <taxon>Pentapetalae</taxon>
        <taxon>asterids</taxon>
        <taxon>campanulids</taxon>
        <taxon>Asterales</taxon>
        <taxon>Asteraceae</taxon>
        <taxon>Asteroideae</taxon>
        <taxon>Anthemideae</taxon>
        <taxon>Anthemidinae</taxon>
        <taxon>Tanacetum</taxon>
    </lineage>
</organism>
<dbReference type="EMBL" id="BKCJ010004334">
    <property type="protein sequence ID" value="GEU60438.1"/>
    <property type="molecule type" value="Genomic_DNA"/>
</dbReference>
<accession>A0A6L2LFP4</accession>
<sequence>MSTKIKQTLEQSQQGVSNDVLTNTIRNDTLSLLIDHELSWTGRGSNTLSWKPCQGGSSKLNLLDHRYKRRCCSLIPAAADSLAHAHTQTTKTYYKHQDSRIKKAQELKTKTFANSDIKDPSLKTKLRGRLFESFQEDAKYEHVGQDTRSHDGKDDKDKQGDKNDEIEHNLDELNKSRLSSDQDGWEPNDFIKPILFAASTSKAEAQLPKLKELPSHLGYTFLNDNQEFSENALWTVQCSGYISEMHDDSLSRYVQRLYGSLHG</sequence>
<protein>
    <submittedName>
        <fullName evidence="2">Uncharacterized protein</fullName>
    </submittedName>
</protein>
<feature type="compositionally biased region" description="Basic and acidic residues" evidence="1">
    <location>
        <begin position="141"/>
        <end position="180"/>
    </location>
</feature>